<dbReference type="EMBL" id="CAEZWW010000081">
    <property type="protein sequence ID" value="CAB4674019.1"/>
    <property type="molecule type" value="Genomic_DNA"/>
</dbReference>
<proteinExistence type="predicted"/>
<organism evidence="1">
    <name type="scientific">freshwater metagenome</name>
    <dbReference type="NCBI Taxonomy" id="449393"/>
    <lineage>
        <taxon>unclassified sequences</taxon>
        <taxon>metagenomes</taxon>
        <taxon>ecological metagenomes</taxon>
    </lineage>
</organism>
<sequence>MSAAELAALKAQWNDVLFNLESQSRVAWLLYFDARLVSLEDDVLTIDFSDPQRFDQSQTYPINTDVRHRDALLAAVTAVTGHVLTLRIA</sequence>
<reference evidence="1" key="1">
    <citation type="submission" date="2020-05" db="EMBL/GenBank/DDBJ databases">
        <authorList>
            <person name="Chiriac C."/>
            <person name="Salcher M."/>
            <person name="Ghai R."/>
            <person name="Kavagutti S V."/>
        </authorList>
    </citation>
    <scope>NUCLEOTIDE SEQUENCE</scope>
</reference>
<name>A0A6J6MKP8_9ZZZZ</name>
<evidence type="ECO:0000313" key="1">
    <source>
        <dbReference type="EMBL" id="CAB4674019.1"/>
    </source>
</evidence>
<gene>
    <name evidence="1" type="ORF">UFOPK2310_00779</name>
</gene>
<dbReference type="AlphaFoldDB" id="A0A6J6MKP8"/>
<protein>
    <submittedName>
        <fullName evidence="1">Unannotated protein</fullName>
    </submittedName>
</protein>
<accession>A0A6J6MKP8</accession>